<dbReference type="Proteomes" id="UP000070457">
    <property type="component" value="Unassembled WGS sequence"/>
</dbReference>
<evidence type="ECO:0000313" key="2">
    <source>
        <dbReference type="Proteomes" id="UP000070457"/>
    </source>
</evidence>
<dbReference type="EMBL" id="JYNZ01000003">
    <property type="protein sequence ID" value="KXK26897.1"/>
    <property type="molecule type" value="Genomic_DNA"/>
</dbReference>
<reference evidence="1 2" key="1">
    <citation type="submission" date="2015-02" db="EMBL/GenBank/DDBJ databases">
        <title>Improved understanding of the partial-nitritation anammox process through 23 genomes representing the majority of the microbial community.</title>
        <authorList>
            <person name="Speth D.R."/>
            <person name="In T Zandt M."/>
            <person name="Guerrero Cruz S."/>
            <person name="Jetten M.S."/>
            <person name="Dutilh B.E."/>
        </authorList>
    </citation>
    <scope>NUCLEOTIDE SEQUENCE [LARGE SCALE GENOMIC DNA]</scope>
    <source>
        <strain evidence="1">OLB20</strain>
    </source>
</reference>
<comment type="caution">
    <text evidence="1">The sequence shown here is derived from an EMBL/GenBank/DDBJ whole genome shotgun (WGS) entry which is preliminary data.</text>
</comment>
<dbReference type="AlphaFoldDB" id="A0A136LZ23"/>
<sequence>METGKFTHNNRSFETSGVPVRTHQFIDDRVWNVGSEVVTDIETGRPYLRFRGHTSEMQTYSFSDPLPLQFAGDMQNESFGSSLYEIYVDEVIGKLSEGFAGVKGAQILSEVLRLRAYILGKETRLAEQISTESDPLVSSLRHTLYNLANPFNSTAMILDYNYEKGSGIESALTEIAGKTDSFLVGVELAVRIFDGEPVPVTMIGEFLKYRARVFNTGFEYRTNDEGMVIPPNVAIDCLELFENSRRYGTAQIFSARTAGDHIQLVWADNGKGIPMEQAGEVFKKGVSSRGSDGEGLYYILRNTVSRGGMLDLLSFNDGAGIHPYHARISAMSLMETTDAQEYRQLSQILLPHAHVSAMRSPYDLQQHLAECFGAEFPAFVPFRDPDEPHDETQTEPQYISGTALVMTLPHGNAVRIPATSRT</sequence>
<gene>
    <name evidence="1" type="ORF">TR69_WS6001000920</name>
</gene>
<evidence type="ECO:0000313" key="1">
    <source>
        <dbReference type="EMBL" id="KXK26897.1"/>
    </source>
</evidence>
<dbReference type="SUPFAM" id="SSF55874">
    <property type="entry name" value="ATPase domain of HSP90 chaperone/DNA topoisomerase II/histidine kinase"/>
    <property type="match status" value="1"/>
</dbReference>
<organism evidence="1 2">
    <name type="scientific">candidate division WS6 bacterium OLB20</name>
    <dbReference type="NCBI Taxonomy" id="1617426"/>
    <lineage>
        <taxon>Bacteria</taxon>
        <taxon>Candidatus Dojkabacteria</taxon>
    </lineage>
</organism>
<dbReference type="STRING" id="1617426.TR69_WS6001000920"/>
<accession>A0A136LZ23</accession>
<protein>
    <submittedName>
        <fullName evidence="1">Uncharacterized protein</fullName>
    </submittedName>
</protein>
<dbReference type="Gene3D" id="3.30.565.10">
    <property type="entry name" value="Histidine kinase-like ATPase, C-terminal domain"/>
    <property type="match status" value="1"/>
</dbReference>
<dbReference type="InterPro" id="IPR036890">
    <property type="entry name" value="HATPase_C_sf"/>
</dbReference>
<proteinExistence type="predicted"/>
<name>A0A136LZ23_9BACT</name>